<comment type="caution">
    <text evidence="2">The sequence shown here is derived from an EMBL/GenBank/DDBJ whole genome shotgun (WGS) entry which is preliminary data.</text>
</comment>
<feature type="region of interest" description="Disordered" evidence="1">
    <location>
        <begin position="40"/>
        <end position="115"/>
    </location>
</feature>
<dbReference type="AlphaFoldDB" id="A0A9J5X8M6"/>
<accession>A0A9J5X8M6</accession>
<evidence type="ECO:0000313" key="3">
    <source>
        <dbReference type="Proteomes" id="UP000824120"/>
    </source>
</evidence>
<name>A0A9J5X8M6_SOLCO</name>
<dbReference type="PANTHER" id="PTHR34222:SF79">
    <property type="entry name" value="RETROVIRUS-RELATED POL POLYPROTEIN FROM TRANSPOSON TNT 1-94"/>
    <property type="match status" value="1"/>
</dbReference>
<evidence type="ECO:0000256" key="1">
    <source>
        <dbReference type="SAM" id="MobiDB-lite"/>
    </source>
</evidence>
<protein>
    <submittedName>
        <fullName evidence="2">Uncharacterized protein</fullName>
    </submittedName>
</protein>
<proteinExistence type="predicted"/>
<dbReference type="Proteomes" id="UP000824120">
    <property type="component" value="Chromosome 9"/>
</dbReference>
<organism evidence="2 3">
    <name type="scientific">Solanum commersonii</name>
    <name type="common">Commerson's wild potato</name>
    <name type="synonym">Commerson's nightshade</name>
    <dbReference type="NCBI Taxonomy" id="4109"/>
    <lineage>
        <taxon>Eukaryota</taxon>
        <taxon>Viridiplantae</taxon>
        <taxon>Streptophyta</taxon>
        <taxon>Embryophyta</taxon>
        <taxon>Tracheophyta</taxon>
        <taxon>Spermatophyta</taxon>
        <taxon>Magnoliopsida</taxon>
        <taxon>eudicotyledons</taxon>
        <taxon>Gunneridae</taxon>
        <taxon>Pentapetalae</taxon>
        <taxon>asterids</taxon>
        <taxon>lamiids</taxon>
        <taxon>Solanales</taxon>
        <taxon>Solanaceae</taxon>
        <taxon>Solanoideae</taxon>
        <taxon>Solaneae</taxon>
        <taxon>Solanum</taxon>
    </lineage>
</organism>
<reference evidence="2 3" key="1">
    <citation type="submission" date="2020-09" db="EMBL/GenBank/DDBJ databases">
        <title>De no assembly of potato wild relative species, Solanum commersonii.</title>
        <authorList>
            <person name="Cho K."/>
        </authorList>
    </citation>
    <scope>NUCLEOTIDE SEQUENCE [LARGE SCALE GENOMIC DNA]</scope>
    <source>
        <strain evidence="2">LZ3.2</strain>
        <tissue evidence="2">Leaf</tissue>
    </source>
</reference>
<sequence length="156" mass="17800">MAMYSRNQGQRFKKSYNVQCDFCKLKGHSRENCWKLNGYPPDLKQRENKGDQQYGSADTTTNVKTVQVAPEIGDEVRGSTGSQDKVLGSQSNQQEVTQEATDTYLSHKVQSQRKSTRDRKTPIWMTDFVSLNIHKEVPYALSKYVSYESDFSTILG</sequence>
<feature type="compositionally biased region" description="Polar residues" evidence="1">
    <location>
        <begin position="51"/>
        <end position="65"/>
    </location>
</feature>
<gene>
    <name evidence="2" type="ORF">H5410_045053</name>
</gene>
<evidence type="ECO:0000313" key="2">
    <source>
        <dbReference type="EMBL" id="KAG5584619.1"/>
    </source>
</evidence>
<dbReference type="PANTHER" id="PTHR34222">
    <property type="entry name" value="GAG_PRE-INTEGRS DOMAIN-CONTAINING PROTEIN"/>
    <property type="match status" value="1"/>
</dbReference>
<feature type="compositionally biased region" description="Polar residues" evidence="1">
    <location>
        <begin position="79"/>
        <end position="109"/>
    </location>
</feature>
<keyword evidence="3" id="KW-1185">Reference proteome</keyword>
<dbReference type="EMBL" id="JACXVP010000009">
    <property type="protein sequence ID" value="KAG5584619.1"/>
    <property type="molecule type" value="Genomic_DNA"/>
</dbReference>